<dbReference type="SUPFAM" id="SSF58104">
    <property type="entry name" value="Methyl-accepting chemotaxis protein (MCP) signaling domain"/>
    <property type="match status" value="1"/>
</dbReference>
<reference evidence="1" key="2">
    <citation type="submission" date="2020-09" db="EMBL/GenBank/DDBJ databases">
        <authorList>
            <person name="Sun Q."/>
            <person name="Ohkuma M."/>
        </authorList>
    </citation>
    <scope>NUCLEOTIDE SEQUENCE</scope>
    <source>
        <strain evidence="1">JCM 30804</strain>
    </source>
</reference>
<name>A0A917JK50_9GAMM</name>
<evidence type="ECO:0000313" key="1">
    <source>
        <dbReference type="EMBL" id="GGI72718.1"/>
    </source>
</evidence>
<sequence>MVMSIMESCSSKGESTVASSVEAHTKIQLIINEMQHILDSSVQFDAAVEQQSTVSDEISRNIIGDKLFDHG</sequence>
<gene>
    <name evidence="1" type="ORF">GCM10009332_07720</name>
</gene>
<proteinExistence type="predicted"/>
<dbReference type="EMBL" id="BMPZ01000002">
    <property type="protein sequence ID" value="GGI72718.1"/>
    <property type="molecule type" value="Genomic_DNA"/>
</dbReference>
<accession>A0A917JK50</accession>
<dbReference type="Proteomes" id="UP000613743">
    <property type="component" value="Unassembled WGS sequence"/>
</dbReference>
<evidence type="ECO:0000313" key="2">
    <source>
        <dbReference type="Proteomes" id="UP000613743"/>
    </source>
</evidence>
<dbReference type="AlphaFoldDB" id="A0A917JK50"/>
<reference evidence="1" key="1">
    <citation type="journal article" date="2014" name="Int. J. Syst. Evol. Microbiol.">
        <title>Complete genome sequence of Corynebacterium casei LMG S-19264T (=DSM 44701T), isolated from a smear-ripened cheese.</title>
        <authorList>
            <consortium name="US DOE Joint Genome Institute (JGI-PGF)"/>
            <person name="Walter F."/>
            <person name="Albersmeier A."/>
            <person name="Kalinowski J."/>
            <person name="Ruckert C."/>
        </authorList>
    </citation>
    <scope>NUCLEOTIDE SEQUENCE</scope>
    <source>
        <strain evidence="1">JCM 30804</strain>
    </source>
</reference>
<keyword evidence="2" id="KW-1185">Reference proteome</keyword>
<protein>
    <submittedName>
        <fullName evidence="1">Uncharacterized protein</fullName>
    </submittedName>
</protein>
<comment type="caution">
    <text evidence="1">The sequence shown here is derived from an EMBL/GenBank/DDBJ whole genome shotgun (WGS) entry which is preliminary data.</text>
</comment>
<organism evidence="1 2">
    <name type="scientific">Shewanella gelidii</name>
    <dbReference type="NCBI Taxonomy" id="1642821"/>
    <lineage>
        <taxon>Bacteria</taxon>
        <taxon>Pseudomonadati</taxon>
        <taxon>Pseudomonadota</taxon>
        <taxon>Gammaproteobacteria</taxon>
        <taxon>Alteromonadales</taxon>
        <taxon>Shewanellaceae</taxon>
        <taxon>Shewanella</taxon>
    </lineage>
</organism>